<feature type="compositionally biased region" description="Polar residues" evidence="1">
    <location>
        <begin position="267"/>
        <end position="282"/>
    </location>
</feature>
<evidence type="ECO:0000313" key="3">
    <source>
        <dbReference type="RefSeq" id="XP_022732935.1"/>
    </source>
</evidence>
<feature type="region of interest" description="Disordered" evidence="1">
    <location>
        <begin position="227"/>
        <end position="341"/>
    </location>
</feature>
<dbReference type="PANTHER" id="PTHR34546">
    <property type="entry name" value="OS06G0153600 PROTEIN"/>
    <property type="match status" value="1"/>
</dbReference>
<dbReference type="GeneID" id="111287034"/>
<feature type="compositionally biased region" description="Basic and acidic residues" evidence="1">
    <location>
        <begin position="234"/>
        <end position="260"/>
    </location>
</feature>
<protein>
    <submittedName>
        <fullName evidence="3">Uncharacterized protein LOC111287034 isoform X1</fullName>
    </submittedName>
</protein>
<sequence length="341" mass="38068">MVCEVSRNSLKGGDVNKNVESLETSDAELNKAAVNDLGLESSQIRTAEWPCIEPTDTSTTRQWPSFKPCTIPVTHVVSVEEQIRFNMLQLQQNVFEACKQFLSTTAGSDTDENDNEVDEDDLMDEDGSKECKEFNFFARLFTENNELRSYYETNCGGGDFCCLVCCGIGKKAWRTFKGCVGLIQHSTAVSKTKRKLAHRAFGLVICKVLGWDIDHLPSIVLKSEPQSRSLENLPQRDGKAGCDMDEPDAHTDKTDSKSTSEEDIDAHQNNSMLMSNENSFNEEPSKDNNLEYRTLNIEATEDKAVHSLNSSLENDSQPKAGNIQMENSSVDETEEDAYNLT</sequence>
<dbReference type="KEGG" id="dzi:111287034"/>
<dbReference type="AlphaFoldDB" id="A0A6P5XXK3"/>
<accession>A0A6P5XXK3</accession>
<keyword evidence="2" id="KW-1185">Reference proteome</keyword>
<dbReference type="PANTHER" id="PTHR34546:SF3">
    <property type="entry name" value="OS06G0153600 PROTEIN"/>
    <property type="match status" value="1"/>
</dbReference>
<dbReference type="Proteomes" id="UP000515121">
    <property type="component" value="Unplaced"/>
</dbReference>
<reference evidence="3" key="1">
    <citation type="submission" date="2025-08" db="UniProtKB">
        <authorList>
            <consortium name="RefSeq"/>
        </authorList>
    </citation>
    <scope>IDENTIFICATION</scope>
    <source>
        <tissue evidence="3">Fruit stalk</tissue>
    </source>
</reference>
<feature type="compositionally biased region" description="Polar residues" evidence="1">
    <location>
        <begin position="307"/>
        <end position="328"/>
    </location>
</feature>
<name>A0A6P5XXK3_DURZI</name>
<gene>
    <name evidence="3" type="primary">LOC111287034</name>
</gene>
<evidence type="ECO:0000256" key="1">
    <source>
        <dbReference type="SAM" id="MobiDB-lite"/>
    </source>
</evidence>
<dbReference type="OrthoDB" id="1929495at2759"/>
<dbReference type="RefSeq" id="XP_022732935.1">
    <property type="nucleotide sequence ID" value="XM_022877200.1"/>
</dbReference>
<evidence type="ECO:0000313" key="2">
    <source>
        <dbReference type="Proteomes" id="UP000515121"/>
    </source>
</evidence>
<feature type="compositionally biased region" description="Acidic residues" evidence="1">
    <location>
        <begin position="329"/>
        <end position="341"/>
    </location>
</feature>
<organism evidence="2 3">
    <name type="scientific">Durio zibethinus</name>
    <name type="common">Durian</name>
    <dbReference type="NCBI Taxonomy" id="66656"/>
    <lineage>
        <taxon>Eukaryota</taxon>
        <taxon>Viridiplantae</taxon>
        <taxon>Streptophyta</taxon>
        <taxon>Embryophyta</taxon>
        <taxon>Tracheophyta</taxon>
        <taxon>Spermatophyta</taxon>
        <taxon>Magnoliopsida</taxon>
        <taxon>eudicotyledons</taxon>
        <taxon>Gunneridae</taxon>
        <taxon>Pentapetalae</taxon>
        <taxon>rosids</taxon>
        <taxon>malvids</taxon>
        <taxon>Malvales</taxon>
        <taxon>Malvaceae</taxon>
        <taxon>Helicteroideae</taxon>
        <taxon>Durio</taxon>
    </lineage>
</organism>
<proteinExistence type="predicted"/>